<name>A0ABQ0AFD5_9RHOB</name>
<keyword evidence="2" id="KW-1185">Reference proteome</keyword>
<proteinExistence type="predicted"/>
<reference evidence="1 2" key="1">
    <citation type="submission" date="2024-04" db="EMBL/GenBank/DDBJ databases">
        <title>Draft genome sequence of Pseudophaeobacter arcticus NBRC 116598.</title>
        <authorList>
            <person name="Miyakawa T."/>
            <person name="Kusuya Y."/>
            <person name="Miura T."/>
        </authorList>
    </citation>
    <scope>NUCLEOTIDE SEQUENCE [LARGE SCALE GENOMIC DNA]</scope>
    <source>
        <strain evidence="1 2">SU-CL00105</strain>
    </source>
</reference>
<organism evidence="1 2">
    <name type="scientific">Pseudophaeobacter arcticus</name>
    <dbReference type="NCBI Taxonomy" id="385492"/>
    <lineage>
        <taxon>Bacteria</taxon>
        <taxon>Pseudomonadati</taxon>
        <taxon>Pseudomonadota</taxon>
        <taxon>Alphaproteobacteria</taxon>
        <taxon>Rhodobacterales</taxon>
        <taxon>Paracoccaceae</taxon>
        <taxon>Pseudophaeobacter</taxon>
    </lineage>
</organism>
<dbReference type="Proteomes" id="UP001441944">
    <property type="component" value="Unassembled WGS sequence"/>
</dbReference>
<evidence type="ECO:0000313" key="1">
    <source>
        <dbReference type="EMBL" id="GAA6194581.1"/>
    </source>
</evidence>
<gene>
    <name evidence="1" type="ORF">NBRC116598_00250</name>
</gene>
<dbReference type="EMBL" id="BAABWU010000001">
    <property type="protein sequence ID" value="GAA6194581.1"/>
    <property type="molecule type" value="Genomic_DNA"/>
</dbReference>
<accession>A0ABQ0AFD5</accession>
<protein>
    <submittedName>
        <fullName evidence="1">Uncharacterized protein</fullName>
    </submittedName>
</protein>
<comment type="caution">
    <text evidence="1">The sequence shown here is derived from an EMBL/GenBank/DDBJ whole genome shotgun (WGS) entry which is preliminary data.</text>
</comment>
<evidence type="ECO:0000313" key="2">
    <source>
        <dbReference type="Proteomes" id="UP001441944"/>
    </source>
</evidence>
<sequence>MSTQYSDRLSARLKPLGLISNEVGAVFGMKGGMHHLADHKRRAELTGSASETGAAFGWGQAVASALKRHVQQATVLELAKHCRDLLAAHLSQVSADLVNILVWRKNGDVAYA</sequence>